<dbReference type="Proteomes" id="UP001160625">
    <property type="component" value="Unassembled WGS sequence"/>
</dbReference>
<proteinExistence type="predicted"/>
<dbReference type="RefSeq" id="WP_281044239.1">
    <property type="nucleotide sequence ID" value="NZ_JARYGZ010000001.1"/>
</dbReference>
<evidence type="ECO:0000313" key="1">
    <source>
        <dbReference type="EMBL" id="MDH7638967.1"/>
    </source>
</evidence>
<accession>A0ABT6N1A3</accession>
<protein>
    <submittedName>
        <fullName evidence="1">Uncharacterized protein</fullName>
    </submittedName>
</protein>
<name>A0ABT6N1A3_9SPHN</name>
<dbReference type="EMBL" id="JARYGZ010000001">
    <property type="protein sequence ID" value="MDH7638967.1"/>
    <property type="molecule type" value="Genomic_DNA"/>
</dbReference>
<gene>
    <name evidence="1" type="ORF">QGN17_09515</name>
</gene>
<evidence type="ECO:0000313" key="2">
    <source>
        <dbReference type="Proteomes" id="UP001160625"/>
    </source>
</evidence>
<sequence>MTDEEFKQRSREDEAFMNRLHAMTDDEKRRLIEYLQGMLPPPAPERA</sequence>
<reference evidence="1" key="1">
    <citation type="submission" date="2023-04" db="EMBL/GenBank/DDBJ databases">
        <title>Sphingomonas sp. MAHUQ-71 isolated from rice field.</title>
        <authorList>
            <person name="Huq M.A."/>
        </authorList>
    </citation>
    <scope>NUCLEOTIDE SEQUENCE</scope>
    <source>
        <strain evidence="1">MAHUQ-71</strain>
    </source>
</reference>
<organism evidence="1 2">
    <name type="scientific">Sphingomonas oryzagri</name>
    <dbReference type="NCBI Taxonomy" id="3042314"/>
    <lineage>
        <taxon>Bacteria</taxon>
        <taxon>Pseudomonadati</taxon>
        <taxon>Pseudomonadota</taxon>
        <taxon>Alphaproteobacteria</taxon>
        <taxon>Sphingomonadales</taxon>
        <taxon>Sphingomonadaceae</taxon>
        <taxon>Sphingomonas</taxon>
    </lineage>
</organism>
<comment type="caution">
    <text evidence="1">The sequence shown here is derived from an EMBL/GenBank/DDBJ whole genome shotgun (WGS) entry which is preliminary data.</text>
</comment>
<keyword evidence="2" id="KW-1185">Reference proteome</keyword>